<protein>
    <submittedName>
        <fullName evidence="9">MFS transporter</fullName>
    </submittedName>
</protein>
<dbReference type="SUPFAM" id="SSF103473">
    <property type="entry name" value="MFS general substrate transporter"/>
    <property type="match status" value="1"/>
</dbReference>
<sequence length="453" mass="48273">MNRERGKRMQTDIKPAKILRSPFFIAMWLTLFLVEIIKGALLVAVLPVYMDNILGLSAGVIGVAFALQYLGDNLFRAPSGWAAERIGFRATMVTALICTLIAVIMILFFKSAFGLSMACLILGIGTSPLWPCAMTGVTAMSGPQNKNGTAMGALEMAALGGTGLGPIGMNWLLERTNHDYRTIFLVLMGCAILVILVAMVLPGRVVLEGGPNGERGVAGGSEEHGGGGEAAKGVRAKYPAKPNLLTPFIRLQQSVRRTLHRVRSTLNVNPLVYPALFMQSFVIGLLSPVITLYTRTDLDISPNLYSLLLIAGGGITVIALLPVGKMVDRFGTKPFLNIGFLMAAASLFAFSAITSIPVVFGIVMLVGVSYAMILPAWNAFVATLIPEGERGAIWGFFLTLQGSGMVVGPIVSGLLWDHISHPAPFIASAFVMAGLAVVHFVLARKPFRTAPTG</sequence>
<evidence type="ECO:0000256" key="1">
    <source>
        <dbReference type="ARBA" id="ARBA00004651"/>
    </source>
</evidence>
<dbReference type="InterPro" id="IPR036259">
    <property type="entry name" value="MFS_trans_sf"/>
</dbReference>
<dbReference type="AlphaFoldDB" id="A0A2V4VHM2"/>
<dbReference type="InterPro" id="IPR050171">
    <property type="entry name" value="MFS_Transporters"/>
</dbReference>
<dbReference type="PANTHER" id="PTHR23517:SF3">
    <property type="entry name" value="INTEGRAL MEMBRANE TRANSPORT PROTEIN"/>
    <property type="match status" value="1"/>
</dbReference>
<feature type="transmembrane region" description="Helical" evidence="7">
    <location>
        <begin position="152"/>
        <end position="171"/>
    </location>
</feature>
<evidence type="ECO:0000256" key="5">
    <source>
        <dbReference type="ARBA" id="ARBA00022989"/>
    </source>
</evidence>
<gene>
    <name evidence="9" type="ORF">DFQ00_1174</name>
</gene>
<comment type="subcellular location">
    <subcellularLocation>
        <location evidence="1">Cell membrane</location>
        <topology evidence="1">Multi-pass membrane protein</topology>
    </subcellularLocation>
</comment>
<keyword evidence="3" id="KW-1003">Cell membrane</keyword>
<evidence type="ECO:0000256" key="2">
    <source>
        <dbReference type="ARBA" id="ARBA00022448"/>
    </source>
</evidence>
<keyword evidence="6 7" id="KW-0472">Membrane</keyword>
<keyword evidence="5 7" id="KW-1133">Transmembrane helix</keyword>
<feature type="transmembrane region" description="Helical" evidence="7">
    <location>
        <begin position="392"/>
        <end position="416"/>
    </location>
</feature>
<feature type="transmembrane region" description="Helical" evidence="7">
    <location>
        <begin position="422"/>
        <end position="442"/>
    </location>
</feature>
<proteinExistence type="predicted"/>
<evidence type="ECO:0000256" key="7">
    <source>
        <dbReference type="SAM" id="Phobius"/>
    </source>
</evidence>
<dbReference type="PROSITE" id="PS50850">
    <property type="entry name" value="MFS"/>
    <property type="match status" value="1"/>
</dbReference>
<name>A0A2V4VHM2_PAEBA</name>
<evidence type="ECO:0000256" key="6">
    <source>
        <dbReference type="ARBA" id="ARBA00023136"/>
    </source>
</evidence>
<dbReference type="GO" id="GO:0022857">
    <property type="term" value="F:transmembrane transporter activity"/>
    <property type="evidence" value="ECO:0007669"/>
    <property type="project" value="InterPro"/>
</dbReference>
<evidence type="ECO:0000256" key="4">
    <source>
        <dbReference type="ARBA" id="ARBA00022692"/>
    </source>
</evidence>
<comment type="caution">
    <text evidence="9">The sequence shown here is derived from an EMBL/GenBank/DDBJ whole genome shotgun (WGS) entry which is preliminary data.</text>
</comment>
<dbReference type="GO" id="GO:0005886">
    <property type="term" value="C:plasma membrane"/>
    <property type="evidence" value="ECO:0007669"/>
    <property type="project" value="UniProtKB-SubCell"/>
</dbReference>
<feature type="transmembrane region" description="Helical" evidence="7">
    <location>
        <begin position="335"/>
        <end position="353"/>
    </location>
</feature>
<feature type="transmembrane region" description="Helical" evidence="7">
    <location>
        <begin position="115"/>
        <end position="140"/>
    </location>
</feature>
<reference evidence="9 10" key="1">
    <citation type="submission" date="2018-06" db="EMBL/GenBank/DDBJ databases">
        <title>Genomic Encyclopedia of Type Strains, Phase III (KMG-III): the genomes of soil and plant-associated and newly described type strains.</title>
        <authorList>
            <person name="Whitman W."/>
        </authorList>
    </citation>
    <scope>NUCLEOTIDE SEQUENCE [LARGE SCALE GENOMIC DNA]</scope>
    <source>
        <strain evidence="9 10">CECT 7022</strain>
    </source>
</reference>
<evidence type="ECO:0000313" key="10">
    <source>
        <dbReference type="Proteomes" id="UP000247790"/>
    </source>
</evidence>
<feature type="transmembrane region" description="Helical" evidence="7">
    <location>
        <begin position="21"/>
        <end position="46"/>
    </location>
</feature>
<feature type="transmembrane region" description="Helical" evidence="7">
    <location>
        <begin position="305"/>
        <end position="323"/>
    </location>
</feature>
<organism evidence="9 10">
    <name type="scientific">Paenibacillus barcinonensis</name>
    <dbReference type="NCBI Taxonomy" id="198119"/>
    <lineage>
        <taxon>Bacteria</taxon>
        <taxon>Bacillati</taxon>
        <taxon>Bacillota</taxon>
        <taxon>Bacilli</taxon>
        <taxon>Bacillales</taxon>
        <taxon>Paenibacillaceae</taxon>
        <taxon>Paenibacillus</taxon>
    </lineage>
</organism>
<keyword evidence="4 7" id="KW-0812">Transmembrane</keyword>
<dbReference type="Proteomes" id="UP000247790">
    <property type="component" value="Unassembled WGS sequence"/>
</dbReference>
<dbReference type="InterPro" id="IPR011701">
    <property type="entry name" value="MFS"/>
</dbReference>
<dbReference type="CDD" id="cd17325">
    <property type="entry name" value="MFS_MdtG_SLC18_like"/>
    <property type="match status" value="1"/>
</dbReference>
<feature type="domain" description="Major facilitator superfamily (MFS) profile" evidence="8">
    <location>
        <begin position="23"/>
        <end position="446"/>
    </location>
</feature>
<evidence type="ECO:0000256" key="3">
    <source>
        <dbReference type="ARBA" id="ARBA00022475"/>
    </source>
</evidence>
<feature type="transmembrane region" description="Helical" evidence="7">
    <location>
        <begin position="90"/>
        <end position="109"/>
    </location>
</feature>
<dbReference type="InterPro" id="IPR020846">
    <property type="entry name" value="MFS_dom"/>
</dbReference>
<feature type="transmembrane region" description="Helical" evidence="7">
    <location>
        <begin position="359"/>
        <end position="380"/>
    </location>
</feature>
<feature type="transmembrane region" description="Helical" evidence="7">
    <location>
        <begin position="183"/>
        <end position="201"/>
    </location>
</feature>
<dbReference type="Pfam" id="PF07690">
    <property type="entry name" value="MFS_1"/>
    <property type="match status" value="2"/>
</dbReference>
<evidence type="ECO:0000259" key="8">
    <source>
        <dbReference type="PROSITE" id="PS50850"/>
    </source>
</evidence>
<dbReference type="EMBL" id="QJSW01000017">
    <property type="protein sequence ID" value="PYE45662.1"/>
    <property type="molecule type" value="Genomic_DNA"/>
</dbReference>
<feature type="transmembrane region" description="Helical" evidence="7">
    <location>
        <begin position="52"/>
        <end position="70"/>
    </location>
</feature>
<accession>A0A2V4VHM2</accession>
<dbReference type="PANTHER" id="PTHR23517">
    <property type="entry name" value="RESISTANCE PROTEIN MDTM, PUTATIVE-RELATED-RELATED"/>
    <property type="match status" value="1"/>
</dbReference>
<feature type="transmembrane region" description="Helical" evidence="7">
    <location>
        <begin position="271"/>
        <end position="293"/>
    </location>
</feature>
<keyword evidence="2" id="KW-0813">Transport</keyword>
<evidence type="ECO:0000313" key="9">
    <source>
        <dbReference type="EMBL" id="PYE45662.1"/>
    </source>
</evidence>
<dbReference type="Gene3D" id="1.20.1250.20">
    <property type="entry name" value="MFS general substrate transporter like domains"/>
    <property type="match status" value="2"/>
</dbReference>